<gene>
    <name evidence="1" type="ORF">IFM89_008678</name>
</gene>
<evidence type="ECO:0000313" key="2">
    <source>
        <dbReference type="Proteomes" id="UP000631114"/>
    </source>
</evidence>
<dbReference type="SUPFAM" id="SSF54534">
    <property type="entry name" value="FKBP-like"/>
    <property type="match status" value="1"/>
</dbReference>
<dbReference type="GO" id="GO:0003755">
    <property type="term" value="F:peptidyl-prolyl cis-trans isomerase activity"/>
    <property type="evidence" value="ECO:0007669"/>
    <property type="project" value="InterPro"/>
</dbReference>
<evidence type="ECO:0000313" key="1">
    <source>
        <dbReference type="EMBL" id="KAF9588261.1"/>
    </source>
</evidence>
<dbReference type="EMBL" id="JADFTS010000009">
    <property type="protein sequence ID" value="KAF9588261.1"/>
    <property type="molecule type" value="Genomic_DNA"/>
</dbReference>
<dbReference type="Gene3D" id="3.10.50.40">
    <property type="match status" value="1"/>
</dbReference>
<dbReference type="OrthoDB" id="1902587at2759"/>
<accession>A0A835GWT3</accession>
<comment type="caution">
    <text evidence="1">The sequence shown here is derived from an EMBL/GenBank/DDBJ whole genome shotgun (WGS) entry which is preliminary data.</text>
</comment>
<protein>
    <submittedName>
        <fullName evidence="1">Uncharacterized protein</fullName>
    </submittedName>
</protein>
<name>A0A835GWT3_9MAGN</name>
<dbReference type="AlphaFoldDB" id="A0A835GWT3"/>
<organism evidence="1 2">
    <name type="scientific">Coptis chinensis</name>
    <dbReference type="NCBI Taxonomy" id="261450"/>
    <lineage>
        <taxon>Eukaryota</taxon>
        <taxon>Viridiplantae</taxon>
        <taxon>Streptophyta</taxon>
        <taxon>Embryophyta</taxon>
        <taxon>Tracheophyta</taxon>
        <taxon>Spermatophyta</taxon>
        <taxon>Magnoliopsida</taxon>
        <taxon>Ranunculales</taxon>
        <taxon>Ranunculaceae</taxon>
        <taxon>Coptidoideae</taxon>
        <taxon>Coptis</taxon>
    </lineage>
</organism>
<proteinExistence type="predicted"/>
<dbReference type="InterPro" id="IPR046357">
    <property type="entry name" value="PPIase_dom_sf"/>
</dbReference>
<sequence>MNQLGLHFASSSKCKLLQTQKEFTFSPLAKVATLKYVKCTKNPSERDVPLNTNASGKMGVKKQVLKAGNGPKPVPGQSVTVHCTGFGKNEELGVHVGKLLGRAQLFGFAFDAHERID</sequence>
<reference evidence="1 2" key="1">
    <citation type="submission" date="2020-10" db="EMBL/GenBank/DDBJ databases">
        <title>The Coptis chinensis genome and diversification of protoberbering-type alkaloids.</title>
        <authorList>
            <person name="Wang B."/>
            <person name="Shu S."/>
            <person name="Song C."/>
            <person name="Liu Y."/>
        </authorList>
    </citation>
    <scope>NUCLEOTIDE SEQUENCE [LARGE SCALE GENOMIC DNA]</scope>
    <source>
        <strain evidence="1">HL-2020</strain>
        <tissue evidence="1">Leaf</tissue>
    </source>
</reference>
<keyword evidence="2" id="KW-1185">Reference proteome</keyword>
<dbReference type="Proteomes" id="UP000631114">
    <property type="component" value="Unassembled WGS sequence"/>
</dbReference>